<dbReference type="Pfam" id="PF22042">
    <property type="entry name" value="EF-G_D2"/>
    <property type="match status" value="1"/>
</dbReference>
<dbReference type="InterPro" id="IPR009000">
    <property type="entry name" value="Transl_B-barrel_sf"/>
</dbReference>
<dbReference type="OrthoDB" id="2443343at2"/>
<evidence type="ECO:0000256" key="3">
    <source>
        <dbReference type="ARBA" id="ARBA00022917"/>
    </source>
</evidence>
<dbReference type="PROSITE" id="PS51722">
    <property type="entry name" value="G_TR_2"/>
    <property type="match status" value="1"/>
</dbReference>
<dbReference type="Gene3D" id="3.40.50.300">
    <property type="entry name" value="P-loop containing nucleotide triphosphate hydrolases"/>
    <property type="match status" value="1"/>
</dbReference>
<keyword evidence="2" id="KW-0547">Nucleotide-binding</keyword>
<dbReference type="PANTHER" id="PTHR43261:SF1">
    <property type="entry name" value="RIBOSOME-RELEASING FACTOR 2, MITOCHONDRIAL"/>
    <property type="match status" value="1"/>
</dbReference>
<dbReference type="Gene3D" id="2.40.30.10">
    <property type="entry name" value="Translation factors"/>
    <property type="match status" value="1"/>
</dbReference>
<keyword evidence="3" id="KW-0648">Protein biosynthesis</keyword>
<dbReference type="InterPro" id="IPR027417">
    <property type="entry name" value="P-loop_NTPase"/>
</dbReference>
<proteinExistence type="predicted"/>
<dbReference type="GO" id="GO:0046677">
    <property type="term" value="P:response to antibiotic"/>
    <property type="evidence" value="ECO:0007669"/>
    <property type="project" value="UniProtKB-KW"/>
</dbReference>
<dbReference type="InterPro" id="IPR014721">
    <property type="entry name" value="Ribsml_uS5_D2-typ_fold_subgr"/>
</dbReference>
<gene>
    <name evidence="7" type="primary">fusA_1</name>
    <name evidence="7" type="ORF">BN1080_02440</name>
</gene>
<dbReference type="STRING" id="1499687.BN1080_02440"/>
<evidence type="ECO:0000256" key="5">
    <source>
        <dbReference type="ARBA" id="ARBA00023251"/>
    </source>
</evidence>
<dbReference type="SUPFAM" id="SSF54211">
    <property type="entry name" value="Ribosomal protein S5 domain 2-like"/>
    <property type="match status" value="1"/>
</dbReference>
<protein>
    <submittedName>
        <fullName evidence="7">Elongation factor G</fullName>
    </submittedName>
</protein>
<dbReference type="GO" id="GO:0005525">
    <property type="term" value="F:GTP binding"/>
    <property type="evidence" value="ECO:0007669"/>
    <property type="project" value="UniProtKB-KW"/>
</dbReference>
<dbReference type="InterPro" id="IPR020568">
    <property type="entry name" value="Ribosomal_Su5_D2-typ_SF"/>
</dbReference>
<dbReference type="EMBL" id="CCXS01000001">
    <property type="protein sequence ID" value="CEG23462.1"/>
    <property type="molecule type" value="Genomic_DNA"/>
</dbReference>
<sequence>MYKTIGILAHVDSGKTTFSEQLLFHTHSIRQRGRVDHQDTFLDSHEIEKNRGITIFADQARFQHGDSTYYLIDTPGHVDFSPEMERAIQVMDYAIVLVNAADGIEGHTETVWQLLDKYNVPVFFFLNKTDREGADPEAVLQEMKHELTPDVFDMTKEFSNEELSEEFIEFIAERDEGLLEHYMEWGYDAQLWRQTLISMIRDRRIFLSGSGSALKDIGVLTFFEKLDALTETSYDEEQPFSAKAYKIRHEANGTRVTFFKILSGTLRVRDEIEYGEPGSRKREKATQLRVYSGAKFQPAELAHAGELIAATGLSETAIGEGVGTLIHSPSTDTIPALKSKVLFEDSLSVKEVLKAFQFLDAEDPSLHINWDEHFQELHIHVMGVIQLEVLEQIVKDRFGFTVTFGNPEILYKETITDSVTGYGHFEPLRHYAEVHLKIEAAERGSGVTLSNLCHADELSTGNQNLVLHHLSERDHHGLLTGSPLTDVHITLLTGRGHKEHTSGGDFREAAYRALRQGLEKAQNRLLEPMYRFKISTSIDFMGKVLSDIQQAHGKFDAPHTADGKVFIEGTVPVATFMNYSTEFASFTHGKGSLNLLFGGYDFCHNEEEIIQQIQYDKEADPAYTSTSIFCAKGHGYKVPWDEAEAAMHLL</sequence>
<dbReference type="SUPFAM" id="SSF54980">
    <property type="entry name" value="EF-G C-terminal domain-like"/>
    <property type="match status" value="2"/>
</dbReference>
<evidence type="ECO:0000256" key="1">
    <source>
        <dbReference type="ARBA" id="ARBA00003987"/>
    </source>
</evidence>
<name>A0A098ENT9_9BACL</name>
<keyword evidence="4" id="KW-0342">GTP-binding</keyword>
<dbReference type="SMART" id="SM00838">
    <property type="entry name" value="EFG_C"/>
    <property type="match status" value="1"/>
</dbReference>
<comment type="function">
    <text evidence="1">Abolishes the inhibitory effect of tetracyclin on protein synthesis by a non-covalent modification of the ribosomes.</text>
</comment>
<dbReference type="Pfam" id="PF00009">
    <property type="entry name" value="GTP_EFTU"/>
    <property type="match status" value="1"/>
</dbReference>
<dbReference type="SUPFAM" id="SSF50447">
    <property type="entry name" value="Translation proteins"/>
    <property type="match status" value="1"/>
</dbReference>
<dbReference type="InterPro" id="IPR035647">
    <property type="entry name" value="EFG_III/V"/>
</dbReference>
<dbReference type="NCBIfam" id="TIGR00231">
    <property type="entry name" value="small_GTP"/>
    <property type="match status" value="1"/>
</dbReference>
<feature type="domain" description="Tr-type G" evidence="6">
    <location>
        <begin position="1"/>
        <end position="234"/>
    </location>
</feature>
<dbReference type="InterPro" id="IPR005225">
    <property type="entry name" value="Small_GTP-bd"/>
</dbReference>
<dbReference type="InterPro" id="IPR005517">
    <property type="entry name" value="Transl_elong_EFG/EF2_IV"/>
</dbReference>
<dbReference type="InterPro" id="IPR053905">
    <property type="entry name" value="EF-G-like_DII"/>
</dbReference>
<dbReference type="GO" id="GO:0003746">
    <property type="term" value="F:translation elongation factor activity"/>
    <property type="evidence" value="ECO:0007669"/>
    <property type="project" value="UniProtKB-KW"/>
</dbReference>
<dbReference type="Proteomes" id="UP000043699">
    <property type="component" value="Unassembled WGS sequence"/>
</dbReference>
<evidence type="ECO:0000313" key="7">
    <source>
        <dbReference type="EMBL" id="CEG23462.1"/>
    </source>
</evidence>
<dbReference type="Gene3D" id="3.30.230.10">
    <property type="match status" value="1"/>
</dbReference>
<evidence type="ECO:0000259" key="6">
    <source>
        <dbReference type="PROSITE" id="PS51722"/>
    </source>
</evidence>
<keyword evidence="7" id="KW-0251">Elongation factor</keyword>
<dbReference type="PRINTS" id="PR01037">
    <property type="entry name" value="TCRTETOQM"/>
</dbReference>
<evidence type="ECO:0000313" key="8">
    <source>
        <dbReference type="Proteomes" id="UP000043699"/>
    </source>
</evidence>
<dbReference type="InterPro" id="IPR000640">
    <property type="entry name" value="EFG_V-like"/>
</dbReference>
<evidence type="ECO:0000256" key="2">
    <source>
        <dbReference type="ARBA" id="ARBA00022741"/>
    </source>
</evidence>
<keyword evidence="5" id="KW-0046">Antibiotic resistance</keyword>
<dbReference type="PRINTS" id="PR00315">
    <property type="entry name" value="ELONGATNFCT"/>
</dbReference>
<dbReference type="AlphaFoldDB" id="A0A098ENT9"/>
<dbReference type="RefSeq" id="WP_052652255.1">
    <property type="nucleotide sequence ID" value="NZ_CCXS01000001.1"/>
</dbReference>
<organism evidence="7 8">
    <name type="scientific">Planococcus massiliensis</name>
    <dbReference type="NCBI Taxonomy" id="1499687"/>
    <lineage>
        <taxon>Bacteria</taxon>
        <taxon>Bacillati</taxon>
        <taxon>Bacillota</taxon>
        <taxon>Bacilli</taxon>
        <taxon>Bacillales</taxon>
        <taxon>Caryophanaceae</taxon>
        <taxon>Planococcus</taxon>
    </lineage>
</organism>
<reference evidence="7 8" key="1">
    <citation type="submission" date="2014-09" db="EMBL/GenBank/DDBJ databases">
        <authorList>
            <person name="Urmite Genomes Urmite Genomes"/>
        </authorList>
    </citation>
    <scope>NUCLEOTIDE SEQUENCE [LARGE SCALE GENOMIC DNA]</scope>
    <source>
        <strain evidence="7 8">ES2</strain>
    </source>
</reference>
<dbReference type="GO" id="GO:0032790">
    <property type="term" value="P:ribosome disassembly"/>
    <property type="evidence" value="ECO:0007669"/>
    <property type="project" value="TreeGrafter"/>
</dbReference>
<dbReference type="Gene3D" id="3.30.70.870">
    <property type="entry name" value="Elongation Factor G (Translational Gtpase), domain 3"/>
    <property type="match status" value="1"/>
</dbReference>
<dbReference type="Gene3D" id="3.30.70.240">
    <property type="match status" value="1"/>
</dbReference>
<dbReference type="GO" id="GO:0003924">
    <property type="term" value="F:GTPase activity"/>
    <property type="evidence" value="ECO:0007669"/>
    <property type="project" value="InterPro"/>
</dbReference>
<dbReference type="SMART" id="SM00889">
    <property type="entry name" value="EFG_IV"/>
    <property type="match status" value="1"/>
</dbReference>
<dbReference type="Pfam" id="PF03764">
    <property type="entry name" value="EFG_IV"/>
    <property type="match status" value="1"/>
</dbReference>
<dbReference type="InterPro" id="IPR000795">
    <property type="entry name" value="T_Tr_GTP-bd_dom"/>
</dbReference>
<accession>A0A098ENT9</accession>
<dbReference type="CDD" id="cd03711">
    <property type="entry name" value="Tet_C"/>
    <property type="match status" value="1"/>
</dbReference>
<dbReference type="PANTHER" id="PTHR43261">
    <property type="entry name" value="TRANSLATION ELONGATION FACTOR G-RELATED"/>
    <property type="match status" value="1"/>
</dbReference>
<dbReference type="InterPro" id="IPR035650">
    <property type="entry name" value="Tet_C"/>
</dbReference>
<dbReference type="SUPFAM" id="SSF52540">
    <property type="entry name" value="P-loop containing nucleoside triphosphate hydrolases"/>
    <property type="match status" value="1"/>
</dbReference>
<dbReference type="Pfam" id="PF00679">
    <property type="entry name" value="EFG_C"/>
    <property type="match status" value="1"/>
</dbReference>
<keyword evidence="8" id="KW-1185">Reference proteome</keyword>
<evidence type="ECO:0000256" key="4">
    <source>
        <dbReference type="ARBA" id="ARBA00023134"/>
    </source>
</evidence>